<accession>A0A8S1HV88</accession>
<reference evidence="1" key="1">
    <citation type="submission" date="2020-10" db="EMBL/GenBank/DDBJ databases">
        <authorList>
            <person name="Kikuchi T."/>
        </authorList>
    </citation>
    <scope>NUCLEOTIDE SEQUENCE</scope>
    <source>
        <strain evidence="1">NKZ352</strain>
    </source>
</reference>
<organism evidence="1 2">
    <name type="scientific">Caenorhabditis auriculariae</name>
    <dbReference type="NCBI Taxonomy" id="2777116"/>
    <lineage>
        <taxon>Eukaryota</taxon>
        <taxon>Metazoa</taxon>
        <taxon>Ecdysozoa</taxon>
        <taxon>Nematoda</taxon>
        <taxon>Chromadorea</taxon>
        <taxon>Rhabditida</taxon>
        <taxon>Rhabditina</taxon>
        <taxon>Rhabditomorpha</taxon>
        <taxon>Rhabditoidea</taxon>
        <taxon>Rhabditidae</taxon>
        <taxon>Peloderinae</taxon>
        <taxon>Caenorhabditis</taxon>
    </lineage>
</organism>
<evidence type="ECO:0000313" key="2">
    <source>
        <dbReference type="Proteomes" id="UP000835052"/>
    </source>
</evidence>
<gene>
    <name evidence="1" type="ORF">CAUJ_LOCUS15883</name>
</gene>
<dbReference type="EMBL" id="CAJGYM010000222">
    <property type="protein sequence ID" value="CAD6199984.1"/>
    <property type="molecule type" value="Genomic_DNA"/>
</dbReference>
<proteinExistence type="predicted"/>
<comment type="caution">
    <text evidence="1">The sequence shown here is derived from an EMBL/GenBank/DDBJ whole genome shotgun (WGS) entry which is preliminary data.</text>
</comment>
<name>A0A8S1HV88_9PELO</name>
<evidence type="ECO:0000313" key="1">
    <source>
        <dbReference type="EMBL" id="CAD6199984.1"/>
    </source>
</evidence>
<sequence>MRLCQNSRAVCASNTETIGLRCPHVPPAVLLLLLFPSSGYINHMIILILDFWSHLEWLDALRFESEVDCDALRRTSCYQRMKT</sequence>
<dbReference type="AlphaFoldDB" id="A0A8S1HV88"/>
<dbReference type="Proteomes" id="UP000835052">
    <property type="component" value="Unassembled WGS sequence"/>
</dbReference>
<keyword evidence="2" id="KW-1185">Reference proteome</keyword>
<protein>
    <submittedName>
        <fullName evidence="1">Uncharacterized protein</fullName>
    </submittedName>
</protein>